<keyword evidence="4 5" id="KW-0472">Membrane</keyword>
<dbReference type="Proteomes" id="UP000694409">
    <property type="component" value="Unassembled WGS sequence"/>
</dbReference>
<evidence type="ECO:0000259" key="6">
    <source>
        <dbReference type="PROSITE" id="PS50801"/>
    </source>
</evidence>
<protein>
    <submittedName>
        <fullName evidence="7">Solute carrier family 26 member 4</fullName>
    </submittedName>
</protein>
<organism evidence="7 8">
    <name type="scientific">Serinus canaria</name>
    <name type="common">Island canary</name>
    <name type="synonym">Fringilla canaria</name>
    <dbReference type="NCBI Taxonomy" id="9135"/>
    <lineage>
        <taxon>Eukaryota</taxon>
        <taxon>Metazoa</taxon>
        <taxon>Chordata</taxon>
        <taxon>Craniata</taxon>
        <taxon>Vertebrata</taxon>
        <taxon>Euteleostomi</taxon>
        <taxon>Archelosauria</taxon>
        <taxon>Archosauria</taxon>
        <taxon>Dinosauria</taxon>
        <taxon>Saurischia</taxon>
        <taxon>Theropoda</taxon>
        <taxon>Coelurosauria</taxon>
        <taxon>Aves</taxon>
        <taxon>Neognathae</taxon>
        <taxon>Neoaves</taxon>
        <taxon>Telluraves</taxon>
        <taxon>Australaves</taxon>
        <taxon>Passeriformes</taxon>
        <taxon>Passeroidea</taxon>
        <taxon>Fringillidae</taxon>
        <taxon>Carduelinae</taxon>
        <taxon>Serinus</taxon>
    </lineage>
</organism>
<feature type="domain" description="STAS" evidence="6">
    <location>
        <begin position="480"/>
        <end position="675"/>
    </location>
</feature>
<dbReference type="GO" id="GO:0008271">
    <property type="term" value="F:secondary active sulfate transmembrane transporter activity"/>
    <property type="evidence" value="ECO:0007669"/>
    <property type="project" value="InterPro"/>
</dbReference>
<feature type="transmembrane region" description="Helical" evidence="5">
    <location>
        <begin position="316"/>
        <end position="335"/>
    </location>
</feature>
<reference evidence="7" key="2">
    <citation type="submission" date="2025-09" db="UniProtKB">
        <authorList>
            <consortium name="Ensembl"/>
        </authorList>
    </citation>
    <scope>IDENTIFICATION</scope>
</reference>
<keyword evidence="3 5" id="KW-1133">Transmembrane helix</keyword>
<feature type="transmembrane region" description="Helical" evidence="5">
    <location>
        <begin position="393"/>
        <end position="413"/>
    </location>
</feature>
<sequence length="709" mass="78247">KVKGKEMHPDSVGCVHHLFSRRCSRKRAFQIAKSFLPILEWLPNYRVKEWLISDIISGISTGLVATLQGLAYALLVAVPVGFGLYSAFFPILIYFFLGTSRHISVGPFPVVSLMVGSVVLSMAPDENFLIEGSNATGTNVTEALIDTESRDAQRVLIASTLTFLVGILQVIFGVLQIGFIVRYLADPLVGGFTTAAAFQVLVSQLNIVLNISTKNMDMFYAVIFIFQTLVETFEKIGTTNIADLVAGLLTIFVCMVVKEINDRFKHKIPIPIPIEVIVVIATGISYAADLEKKYNAGIVRSIPRGFLPPEPPNVSLFSQMIAASFSIAVVAYAIAVSVGKVYATKYDYAIDGNQEFIAFGFSNIFSGAFSCFVATTALSRTAVQESTGGKTQVAGIISAGIVLISIVALGKLLEPLQKSVLAAVVIANLKGMFMQVFDVPRLWRQNKVDAMIWVFTCIASIILGLDLGLLAGLLFGLLTVVLRVIEPEGVKILKFSSPIFYANIDGLKSSLKSTVGFDAVKVYNKRLKALRKIQKLIKKGKLKATKVGLFKNIYVSFETDEEPEDNQDPQVPTKEVEIQVDWNSELPVKVNIPKVPIHSLILDFGAVTFLDIVAVRSIKTIIKEFERIDVRVYFPVMTFFYSDNLISQLERGAFFDDTVRKDIFFLTVHDAVLYIRNQMTYSDNQDPIFEKVRISSSTFPFLPSSSHHS</sequence>
<name>A0A8C9MVA0_SERCA</name>
<keyword evidence="8" id="KW-1185">Reference proteome</keyword>
<dbReference type="GeneTree" id="ENSGT01150000286920"/>
<dbReference type="PANTHER" id="PTHR11814">
    <property type="entry name" value="SULFATE TRANSPORTER"/>
    <property type="match status" value="1"/>
</dbReference>
<comment type="subcellular location">
    <subcellularLocation>
        <location evidence="1">Membrane</location>
        <topology evidence="1">Multi-pass membrane protein</topology>
    </subcellularLocation>
</comment>
<dbReference type="CDD" id="cd07042">
    <property type="entry name" value="STAS_SulP_like_sulfate_transporter"/>
    <property type="match status" value="1"/>
</dbReference>
<feature type="transmembrane region" description="Helical" evidence="5">
    <location>
        <begin position="155"/>
        <end position="181"/>
    </location>
</feature>
<dbReference type="SUPFAM" id="SSF52091">
    <property type="entry name" value="SpoIIaa-like"/>
    <property type="match status" value="1"/>
</dbReference>
<dbReference type="Ensembl" id="ENSSCAT00000009723.1">
    <property type="protein sequence ID" value="ENSSCAP00000008628.1"/>
    <property type="gene ID" value="ENSSCAG00000006525.1"/>
</dbReference>
<proteinExistence type="predicted"/>
<gene>
    <name evidence="7" type="primary">SLC26A4</name>
</gene>
<evidence type="ECO:0000256" key="2">
    <source>
        <dbReference type="ARBA" id="ARBA00022692"/>
    </source>
</evidence>
<dbReference type="Pfam" id="PF01740">
    <property type="entry name" value="STAS"/>
    <property type="match status" value="1"/>
</dbReference>
<dbReference type="InterPro" id="IPR001902">
    <property type="entry name" value="SLC26A/SulP_fam"/>
</dbReference>
<dbReference type="InterPro" id="IPR018045">
    <property type="entry name" value="S04_transporter_CS"/>
</dbReference>
<accession>A0A8C9MVA0</accession>
<feature type="transmembrane region" description="Helical" evidence="5">
    <location>
        <begin position="356"/>
        <end position="378"/>
    </location>
</feature>
<dbReference type="InterPro" id="IPR011547">
    <property type="entry name" value="SLC26A/SulP_dom"/>
</dbReference>
<feature type="transmembrane region" description="Helical" evidence="5">
    <location>
        <begin position="187"/>
        <end position="209"/>
    </location>
</feature>
<evidence type="ECO:0000256" key="3">
    <source>
        <dbReference type="ARBA" id="ARBA00022989"/>
    </source>
</evidence>
<feature type="transmembrane region" description="Helical" evidence="5">
    <location>
        <begin position="420"/>
        <end position="437"/>
    </location>
</feature>
<dbReference type="AlphaFoldDB" id="A0A8C9MVA0"/>
<evidence type="ECO:0000313" key="7">
    <source>
        <dbReference type="Ensembl" id="ENSSCAP00000008628.1"/>
    </source>
</evidence>
<feature type="transmembrane region" description="Helical" evidence="5">
    <location>
        <begin position="70"/>
        <end position="97"/>
    </location>
</feature>
<feature type="transmembrane region" description="Helical" evidence="5">
    <location>
        <begin position="452"/>
        <end position="485"/>
    </location>
</feature>
<evidence type="ECO:0000256" key="5">
    <source>
        <dbReference type="SAM" id="Phobius"/>
    </source>
</evidence>
<dbReference type="Gene3D" id="3.30.750.24">
    <property type="entry name" value="STAS domain"/>
    <property type="match status" value="1"/>
</dbReference>
<dbReference type="PROSITE" id="PS01130">
    <property type="entry name" value="SLC26A"/>
    <property type="match status" value="1"/>
</dbReference>
<feature type="transmembrane region" description="Helical" evidence="5">
    <location>
        <begin position="269"/>
        <end position="288"/>
    </location>
</feature>
<dbReference type="GO" id="GO:0016020">
    <property type="term" value="C:membrane"/>
    <property type="evidence" value="ECO:0007669"/>
    <property type="project" value="UniProtKB-SubCell"/>
</dbReference>
<evidence type="ECO:0000256" key="4">
    <source>
        <dbReference type="ARBA" id="ARBA00023136"/>
    </source>
</evidence>
<dbReference type="InterPro" id="IPR002645">
    <property type="entry name" value="STAS_dom"/>
</dbReference>
<reference evidence="7" key="1">
    <citation type="submission" date="2025-08" db="UniProtKB">
        <authorList>
            <consortium name="Ensembl"/>
        </authorList>
    </citation>
    <scope>IDENTIFICATION</scope>
</reference>
<dbReference type="PROSITE" id="PS50801">
    <property type="entry name" value="STAS"/>
    <property type="match status" value="1"/>
</dbReference>
<evidence type="ECO:0000313" key="8">
    <source>
        <dbReference type="Proteomes" id="UP000694409"/>
    </source>
</evidence>
<evidence type="ECO:0000256" key="1">
    <source>
        <dbReference type="ARBA" id="ARBA00004141"/>
    </source>
</evidence>
<keyword evidence="2 5" id="KW-0812">Transmembrane</keyword>
<dbReference type="InterPro" id="IPR036513">
    <property type="entry name" value="STAS_dom_sf"/>
</dbReference>
<dbReference type="Pfam" id="PF00916">
    <property type="entry name" value="Sulfate_transp"/>
    <property type="match status" value="1"/>
</dbReference>